<dbReference type="Pfam" id="PF07499">
    <property type="entry name" value="RuvA_C"/>
    <property type="match status" value="1"/>
</dbReference>
<comment type="subcellular location">
    <subcellularLocation>
        <location evidence="6">Cytoplasm</location>
    </subcellularLocation>
</comment>
<evidence type="ECO:0000256" key="1">
    <source>
        <dbReference type="ARBA" id="ARBA00022490"/>
    </source>
</evidence>
<dbReference type="RefSeq" id="WP_139467354.1">
    <property type="nucleotide sequence ID" value="NZ_VDMQ01000001.1"/>
</dbReference>
<dbReference type="SUPFAM" id="SSF46929">
    <property type="entry name" value="DNA helicase RuvA subunit, C-terminal domain"/>
    <property type="match status" value="1"/>
</dbReference>
<feature type="domain" description="Helix-hairpin-helix DNA-binding motif class 1" evidence="7">
    <location>
        <begin position="72"/>
        <end position="91"/>
    </location>
</feature>
<dbReference type="Proteomes" id="UP000314223">
    <property type="component" value="Unassembled WGS sequence"/>
</dbReference>
<dbReference type="Pfam" id="PF01330">
    <property type="entry name" value="RuvA_N"/>
    <property type="match status" value="1"/>
</dbReference>
<comment type="caution">
    <text evidence="8">The sequence shown here is derived from an EMBL/GenBank/DDBJ whole genome shotgun (WGS) entry which is preliminary data.</text>
</comment>
<dbReference type="InterPro" id="IPR013849">
    <property type="entry name" value="DNA_helicase_Holl-junc_RuvA_I"/>
</dbReference>
<comment type="subunit">
    <text evidence="6">Homotetramer. Forms an RuvA(8)-RuvB(12)-Holliday junction (HJ) complex. HJ DNA is sandwiched between 2 RuvA tetramers; dsDNA enters through RuvA and exits via RuvB. An RuvB hexamer assembles on each DNA strand where it exits the tetramer. Each RuvB hexamer is contacted by two RuvA subunits (via domain III) on 2 adjacent RuvB subunits; this complex drives branch migration. In the full resolvosome a probable DNA-RuvA(4)-RuvB(12)-RuvC(2) complex forms which resolves the HJ.</text>
</comment>
<accession>A0A5C4X753</accession>
<keyword evidence="3 6" id="KW-0238">DNA-binding</keyword>
<dbReference type="HAMAP" id="MF_00031">
    <property type="entry name" value="DNA_HJ_migration_RuvA"/>
    <property type="match status" value="1"/>
</dbReference>
<dbReference type="Gene3D" id="1.10.8.10">
    <property type="entry name" value="DNA helicase RuvA subunit, C-terminal domain"/>
    <property type="match status" value="1"/>
</dbReference>
<dbReference type="InterPro" id="IPR003583">
    <property type="entry name" value="Hlx-hairpin-Hlx_DNA-bd_motif"/>
</dbReference>
<evidence type="ECO:0000256" key="3">
    <source>
        <dbReference type="ARBA" id="ARBA00023125"/>
    </source>
</evidence>
<sequence>MISFLSGTVHRIAADHLVVLTYGVGRKVHVTPDTLAGTRHGAEIELVTSLVVREDSMTLYGFGTEDENHTFEVLLSISGIGPRLAMAILSVMGPDELAAAITNQDANALTRVPGIGKKGASRIILELENKLPKLTAASPGPTLSFGGGNQQVVDALVGLGWKEAQAEDVVADVVKETGADAGTSAVLKAALKVLGAKR</sequence>
<feature type="region of interest" description="Flexible linker" evidence="6">
    <location>
        <begin position="137"/>
        <end position="149"/>
    </location>
</feature>
<dbReference type="GO" id="GO:0000400">
    <property type="term" value="F:four-way junction DNA binding"/>
    <property type="evidence" value="ECO:0007669"/>
    <property type="project" value="UniProtKB-UniRule"/>
</dbReference>
<keyword evidence="1 6" id="KW-0963">Cytoplasm</keyword>
<dbReference type="GO" id="GO:0006310">
    <property type="term" value="P:DNA recombination"/>
    <property type="evidence" value="ECO:0007669"/>
    <property type="project" value="UniProtKB-UniRule"/>
</dbReference>
<name>A0A5C4X753_9MICO</name>
<evidence type="ECO:0000313" key="8">
    <source>
        <dbReference type="EMBL" id="TNM58262.1"/>
    </source>
</evidence>
<evidence type="ECO:0000259" key="7">
    <source>
        <dbReference type="SMART" id="SM00278"/>
    </source>
</evidence>
<gene>
    <name evidence="6 8" type="primary">ruvA</name>
    <name evidence="8" type="ORF">FHQ09_03060</name>
</gene>
<dbReference type="GO" id="GO:0005524">
    <property type="term" value="F:ATP binding"/>
    <property type="evidence" value="ECO:0007669"/>
    <property type="project" value="InterPro"/>
</dbReference>
<dbReference type="SUPFAM" id="SSF50249">
    <property type="entry name" value="Nucleic acid-binding proteins"/>
    <property type="match status" value="1"/>
</dbReference>
<dbReference type="GO" id="GO:0009379">
    <property type="term" value="C:Holliday junction helicase complex"/>
    <property type="evidence" value="ECO:0007669"/>
    <property type="project" value="InterPro"/>
</dbReference>
<keyword evidence="2 6" id="KW-0227">DNA damage</keyword>
<evidence type="ECO:0000256" key="2">
    <source>
        <dbReference type="ARBA" id="ARBA00022763"/>
    </source>
</evidence>
<evidence type="ECO:0000313" key="9">
    <source>
        <dbReference type="Proteomes" id="UP000314223"/>
    </source>
</evidence>
<feature type="region of interest" description="Domain III" evidence="6">
    <location>
        <begin position="150"/>
        <end position="198"/>
    </location>
</feature>
<dbReference type="NCBIfam" id="TIGR00084">
    <property type="entry name" value="ruvA"/>
    <property type="match status" value="1"/>
</dbReference>
<protein>
    <recommendedName>
        <fullName evidence="6">Holliday junction branch migration complex subunit RuvA</fullName>
    </recommendedName>
</protein>
<dbReference type="GO" id="GO:0009378">
    <property type="term" value="F:four-way junction helicase activity"/>
    <property type="evidence" value="ECO:0007669"/>
    <property type="project" value="InterPro"/>
</dbReference>
<dbReference type="CDD" id="cd14332">
    <property type="entry name" value="UBA_RuvA_C"/>
    <property type="match status" value="1"/>
</dbReference>
<evidence type="ECO:0000256" key="5">
    <source>
        <dbReference type="ARBA" id="ARBA00023204"/>
    </source>
</evidence>
<dbReference type="Gene3D" id="2.40.50.140">
    <property type="entry name" value="Nucleic acid-binding proteins"/>
    <property type="match status" value="1"/>
</dbReference>
<dbReference type="AlphaFoldDB" id="A0A5C4X753"/>
<dbReference type="GO" id="GO:0005737">
    <property type="term" value="C:cytoplasm"/>
    <property type="evidence" value="ECO:0007669"/>
    <property type="project" value="UniProtKB-SubCell"/>
</dbReference>
<dbReference type="SUPFAM" id="SSF47781">
    <property type="entry name" value="RuvA domain 2-like"/>
    <property type="match status" value="1"/>
</dbReference>
<feature type="domain" description="Helix-hairpin-helix DNA-binding motif class 1" evidence="7">
    <location>
        <begin position="107"/>
        <end position="126"/>
    </location>
</feature>
<dbReference type="GO" id="GO:0048476">
    <property type="term" value="C:Holliday junction resolvase complex"/>
    <property type="evidence" value="ECO:0007669"/>
    <property type="project" value="UniProtKB-UniRule"/>
</dbReference>
<comment type="caution">
    <text evidence="6">Lacks conserved residue(s) required for the propagation of feature annotation.</text>
</comment>
<evidence type="ECO:0000256" key="4">
    <source>
        <dbReference type="ARBA" id="ARBA00023172"/>
    </source>
</evidence>
<dbReference type="InterPro" id="IPR036267">
    <property type="entry name" value="RuvA_C_sf"/>
</dbReference>
<dbReference type="InterPro" id="IPR010994">
    <property type="entry name" value="RuvA_2-like"/>
</dbReference>
<comment type="function">
    <text evidence="6">The RuvA-RuvB-RuvC complex processes Holliday junction (HJ) DNA during genetic recombination and DNA repair, while the RuvA-RuvB complex plays an important role in the rescue of blocked DNA replication forks via replication fork reversal (RFR). RuvA specifically binds to HJ cruciform DNA, conferring on it an open structure. The RuvB hexamer acts as an ATP-dependent pump, pulling dsDNA into and through the RuvAB complex. HJ branch migration allows RuvC to scan DNA until it finds its consensus sequence, where it cleaves and resolves the cruciform DNA.</text>
</comment>
<dbReference type="InterPro" id="IPR011114">
    <property type="entry name" value="RuvA_C"/>
</dbReference>
<dbReference type="SMART" id="SM00278">
    <property type="entry name" value="HhH1"/>
    <property type="match status" value="2"/>
</dbReference>
<keyword evidence="4 6" id="KW-0233">DNA recombination</keyword>
<keyword evidence="5 6" id="KW-0234">DNA repair</keyword>
<organism evidence="8 9">
    <name type="scientific">Brevibacterium sediminis</name>
    <dbReference type="NCBI Taxonomy" id="1857024"/>
    <lineage>
        <taxon>Bacteria</taxon>
        <taxon>Bacillati</taxon>
        <taxon>Actinomycetota</taxon>
        <taxon>Actinomycetes</taxon>
        <taxon>Micrococcales</taxon>
        <taxon>Brevibacteriaceae</taxon>
        <taxon>Brevibacterium</taxon>
    </lineage>
</organism>
<comment type="similarity">
    <text evidence="6">Belongs to the RuvA family.</text>
</comment>
<dbReference type="Gene3D" id="1.10.150.20">
    <property type="entry name" value="5' to 3' exonuclease, C-terminal subdomain"/>
    <property type="match status" value="1"/>
</dbReference>
<dbReference type="InterPro" id="IPR012340">
    <property type="entry name" value="NA-bd_OB-fold"/>
</dbReference>
<evidence type="ECO:0000256" key="6">
    <source>
        <dbReference type="HAMAP-Rule" id="MF_00031"/>
    </source>
</evidence>
<dbReference type="GO" id="GO:0006281">
    <property type="term" value="P:DNA repair"/>
    <property type="evidence" value="ECO:0007669"/>
    <property type="project" value="UniProtKB-UniRule"/>
</dbReference>
<dbReference type="Pfam" id="PF14520">
    <property type="entry name" value="HHH_5"/>
    <property type="match status" value="1"/>
</dbReference>
<comment type="domain">
    <text evidence="6">Has three domains with a flexible linker between the domains II and III and assumes an 'L' shape. Domain III is highly mobile and contacts RuvB.</text>
</comment>
<dbReference type="InterPro" id="IPR000085">
    <property type="entry name" value="RuvA"/>
</dbReference>
<reference evidence="8 9" key="1">
    <citation type="submission" date="2019-06" db="EMBL/GenBank/DDBJ databases">
        <authorList>
            <person name="Mardanova A.M."/>
            <person name="Pudova D.S."/>
            <person name="Shagimardanova E.I."/>
            <person name="Gogoleva N.E."/>
            <person name="Lutfullin M.T."/>
            <person name="Hadieva G.F."/>
            <person name="Sharipova M.R."/>
        </authorList>
    </citation>
    <scope>NUCLEOTIDE SEQUENCE [LARGE SCALE GENOMIC DNA]</scope>
    <source>
        <strain evidence="8 9">MG-1</strain>
    </source>
</reference>
<dbReference type="EMBL" id="VDMQ01000001">
    <property type="protein sequence ID" value="TNM58262.1"/>
    <property type="molecule type" value="Genomic_DNA"/>
</dbReference>
<proteinExistence type="inferred from homology"/>